<dbReference type="RefSeq" id="WP_345381789.1">
    <property type="nucleotide sequence ID" value="NZ_BAABIC010000012.1"/>
</dbReference>
<dbReference type="CDD" id="cd17933">
    <property type="entry name" value="DEXSc_RecD-like"/>
    <property type="match status" value="1"/>
</dbReference>
<evidence type="ECO:0000313" key="15">
    <source>
        <dbReference type="EMBL" id="GAA4695474.1"/>
    </source>
</evidence>
<evidence type="ECO:0000256" key="3">
    <source>
        <dbReference type="ARBA" id="ARBA00022763"/>
    </source>
</evidence>
<evidence type="ECO:0000256" key="1">
    <source>
        <dbReference type="ARBA" id="ARBA00022722"/>
    </source>
</evidence>
<comment type="function">
    <text evidence="11">A helicase/nuclease that prepares dsDNA breaks (DSB) for recombinational DNA repair. Binds to DSBs and unwinds DNA via a highly rapid and processive ATP-dependent bidirectional helicase activity. Unwinds dsDNA until it encounters a Chi (crossover hotspot instigator) sequence from the 3' direction. Cuts ssDNA a few nucleotides 3' to the Chi site. The properties and activities of the enzyme are changed at Chi. The Chi-altered holoenzyme produces a long 3'-ssDNA overhang and facilitates RecA-binding to the ssDNA for homologous DNA recombination and repair. Holoenzyme degrades any linearized DNA that is unable to undergo homologous recombination. In the holoenzyme this subunit has ssDNA-dependent ATPase and 5'-3' helicase activity. When added to pre-assembled RecBC greatly stimulates nuclease activity and augments holoenzyme processivity. Negatively regulates the RecA-loading ability of RecBCD.</text>
</comment>
<keyword evidence="1 11" id="KW-0540">Nuclease</keyword>
<dbReference type="InterPro" id="IPR050534">
    <property type="entry name" value="Coronavir_polyprotein_1ab"/>
</dbReference>
<dbReference type="Pfam" id="PF21185">
    <property type="entry name" value="RecD_N"/>
    <property type="match status" value="1"/>
</dbReference>
<dbReference type="EMBL" id="BAABIC010000012">
    <property type="protein sequence ID" value="GAA4695474.1"/>
    <property type="molecule type" value="Genomic_DNA"/>
</dbReference>
<keyword evidence="8 11" id="KW-0238">DNA-binding</keyword>
<evidence type="ECO:0000259" key="14">
    <source>
        <dbReference type="Pfam" id="PF21185"/>
    </source>
</evidence>
<organism evidence="15 16">
    <name type="scientific">Pseudonocardia yuanmonensis</name>
    <dbReference type="NCBI Taxonomy" id="1095914"/>
    <lineage>
        <taxon>Bacteria</taxon>
        <taxon>Bacillati</taxon>
        <taxon>Actinomycetota</taxon>
        <taxon>Actinomycetes</taxon>
        <taxon>Pseudonocardiales</taxon>
        <taxon>Pseudonocardiaceae</taxon>
        <taxon>Pseudonocardia</taxon>
    </lineage>
</organism>
<feature type="region of interest" description="Disordered" evidence="12">
    <location>
        <begin position="1"/>
        <end position="51"/>
    </location>
</feature>
<dbReference type="PANTHER" id="PTHR43788:SF6">
    <property type="entry name" value="DNA HELICASE B"/>
    <property type="match status" value="1"/>
</dbReference>
<comment type="catalytic activity">
    <reaction evidence="11">
        <text>ATP + H2O = ADP + phosphate + H(+)</text>
        <dbReference type="Rhea" id="RHEA:13065"/>
        <dbReference type="ChEBI" id="CHEBI:15377"/>
        <dbReference type="ChEBI" id="CHEBI:15378"/>
        <dbReference type="ChEBI" id="CHEBI:30616"/>
        <dbReference type="ChEBI" id="CHEBI:43474"/>
        <dbReference type="ChEBI" id="CHEBI:456216"/>
        <dbReference type="EC" id="5.6.2.3"/>
    </reaction>
</comment>
<evidence type="ECO:0000256" key="2">
    <source>
        <dbReference type="ARBA" id="ARBA00022741"/>
    </source>
</evidence>
<comment type="similarity">
    <text evidence="11">Belongs to the RecD family.</text>
</comment>
<evidence type="ECO:0000313" key="16">
    <source>
        <dbReference type="Proteomes" id="UP001500325"/>
    </source>
</evidence>
<feature type="domain" description="RecBCD enzyme subunit RecD N-terminal" evidence="14">
    <location>
        <begin position="69"/>
        <end position="167"/>
    </location>
</feature>
<feature type="compositionally biased region" description="Low complexity" evidence="12">
    <location>
        <begin position="1"/>
        <end position="20"/>
    </location>
</feature>
<dbReference type="InterPro" id="IPR027417">
    <property type="entry name" value="P-loop_NTPase"/>
</dbReference>
<proteinExistence type="inferred from homology"/>
<evidence type="ECO:0000256" key="4">
    <source>
        <dbReference type="ARBA" id="ARBA00022801"/>
    </source>
</evidence>
<evidence type="ECO:0000256" key="10">
    <source>
        <dbReference type="ARBA" id="ARBA00023235"/>
    </source>
</evidence>
<comment type="miscellaneous">
    <text evidence="11">In the RecBCD complex, RecB has a slow 3'-5' helicase, an exonuclease activity and loads RecA onto ssDNA, RecD has a fast 5'-3' helicase activity, while RecC stimulates the ATPase and processivity of the RecB helicase and contributes to recognition of the Chi site.</text>
</comment>
<keyword evidence="5 11" id="KW-0347">Helicase</keyword>
<keyword evidence="2 11" id="KW-0547">Nucleotide-binding</keyword>
<dbReference type="Gene3D" id="3.40.50.300">
    <property type="entry name" value="P-loop containing nucleotide triphosphate hydrolases"/>
    <property type="match status" value="3"/>
</dbReference>
<dbReference type="InterPro" id="IPR006344">
    <property type="entry name" value="RecD"/>
</dbReference>
<dbReference type="Pfam" id="PF13245">
    <property type="entry name" value="AAA_19"/>
    <property type="match status" value="1"/>
</dbReference>
<protein>
    <recommendedName>
        <fullName evidence="11">RecBCD enzyme subunit RecD</fullName>
        <ecNumber evidence="11">5.6.2.3</ecNumber>
    </recommendedName>
    <alternativeName>
        <fullName evidence="11">DNA 5'-3' helicase subunit RecD</fullName>
    </alternativeName>
    <alternativeName>
        <fullName evidence="11">Exonuclease V subunit RecD</fullName>
        <shortName evidence="11">ExoV subunit RecD</shortName>
    </alternativeName>
    <alternativeName>
        <fullName evidence="11">Helicase/nuclease RecBCD subunit RecD</fullName>
    </alternativeName>
</protein>
<dbReference type="Proteomes" id="UP001500325">
    <property type="component" value="Unassembled WGS sequence"/>
</dbReference>
<dbReference type="HAMAP" id="MF_01487">
    <property type="entry name" value="RecD"/>
    <property type="match status" value="1"/>
</dbReference>
<reference evidence="16" key="1">
    <citation type="journal article" date="2019" name="Int. J. Syst. Evol. Microbiol.">
        <title>The Global Catalogue of Microorganisms (GCM) 10K type strain sequencing project: providing services to taxonomists for standard genome sequencing and annotation.</title>
        <authorList>
            <consortium name="The Broad Institute Genomics Platform"/>
            <consortium name="The Broad Institute Genome Sequencing Center for Infectious Disease"/>
            <person name="Wu L."/>
            <person name="Ma J."/>
        </authorList>
    </citation>
    <scope>NUCLEOTIDE SEQUENCE [LARGE SCALE GENOMIC DNA]</scope>
    <source>
        <strain evidence="16">JCM 18055</strain>
    </source>
</reference>
<keyword evidence="7 11" id="KW-0067">ATP-binding</keyword>
<dbReference type="Gene3D" id="1.10.10.1020">
    <property type="entry name" value="RecBCD complex, subunit RecD, N-terminal domain"/>
    <property type="match status" value="1"/>
</dbReference>
<evidence type="ECO:0000256" key="12">
    <source>
        <dbReference type="SAM" id="MobiDB-lite"/>
    </source>
</evidence>
<evidence type="ECO:0000256" key="7">
    <source>
        <dbReference type="ARBA" id="ARBA00022840"/>
    </source>
</evidence>
<feature type="binding site" evidence="11">
    <location>
        <begin position="263"/>
        <end position="270"/>
    </location>
    <ligand>
        <name>ATP</name>
        <dbReference type="ChEBI" id="CHEBI:30616"/>
    </ligand>
</feature>
<keyword evidence="6 11" id="KW-0269">Exonuclease</keyword>
<comment type="subunit">
    <text evidence="11">Heterotrimer of RecB, RecC and RecD. All subunits contribute to DNA-binding.</text>
</comment>
<dbReference type="InterPro" id="IPR027785">
    <property type="entry name" value="UvrD-like_helicase_C"/>
</dbReference>
<sequence length="698" mass="73483">MSVPQTVPAAAAPAPQATAPAPQPAAPAPQPAAPAHLPTTPGPAAPERDPYDLRTARTASGLLGAFNVAGVLSAADVHVATRLGRLGGDPAGEPEEVLLAVALTVRAIRNGSVCIDLAEVAHTVLGEGEESVDVSALPWPEPQAWRAAVERSPLVASGADASAGRPLRMIPVAGGRGLLYLDRYWAEEELVRRELRERAAAEQPEVDPDRLRAALTRLFGRPAGADAPQDTDRAAGAHAPQGTDLQRLAAAVAALRRVTVLAGGPGTGKTTTVARLIALLHDLHEATGSPSPLRVALVAPTGKAAARLGEAVAHHTAELPEEDRVRVGSPSAATIHRLLGRRPGSSSRFRHDRLNRLPHDVVVVDETSMVSLTLMARLLEAVRPDARLVLVGDPDQLASVEAGAVLGDLARAGGRPEPALEERLRTVGALADEDPPVVHGVVTLRHTWRFEGGIAEFAGAVQAGAADAAVALLREGRPDLLFVESDLEVREPVGLEGLRADVVDASGALITAAVAGRTAEALDTLDRHRLLCAHRRGPFGVTRWGLEVERWLAQARPGFDEIEPGRPGPWYPGRPLLVTANDYDLGLYNGDTGVVVRRDGVLRAVFGRPNAPQSFAPARLGGVQTVHAMTVHRSQGSQFARVTVVLPPPESPLLTRELLYTAVTRARSVVRIVGSEEAVRAAIARPVSRASGLRERMG</sequence>
<keyword evidence="16" id="KW-1185">Reference proteome</keyword>
<dbReference type="NCBIfam" id="TIGR01447">
    <property type="entry name" value="recD"/>
    <property type="match status" value="1"/>
</dbReference>
<gene>
    <name evidence="11 15" type="primary">recD</name>
    <name evidence="15" type="ORF">GCM10023215_36580</name>
</gene>
<evidence type="ECO:0000256" key="5">
    <source>
        <dbReference type="ARBA" id="ARBA00022806"/>
    </source>
</evidence>
<dbReference type="InterPro" id="IPR049550">
    <property type="entry name" value="RecD_N"/>
</dbReference>
<dbReference type="EC" id="5.6.2.3" evidence="11"/>
<keyword evidence="10 11" id="KW-0413">Isomerase</keyword>
<accession>A0ABP8WXM0</accession>
<name>A0ABP8WXM0_9PSEU</name>
<evidence type="ECO:0000256" key="11">
    <source>
        <dbReference type="HAMAP-Rule" id="MF_01487"/>
    </source>
</evidence>
<dbReference type="PANTHER" id="PTHR43788">
    <property type="entry name" value="DNA2/NAM7 HELICASE FAMILY MEMBER"/>
    <property type="match status" value="1"/>
</dbReference>
<evidence type="ECO:0000259" key="13">
    <source>
        <dbReference type="Pfam" id="PF13538"/>
    </source>
</evidence>
<keyword evidence="4 11" id="KW-0378">Hydrolase</keyword>
<dbReference type="SUPFAM" id="SSF52540">
    <property type="entry name" value="P-loop containing nucleoside triphosphate hydrolases"/>
    <property type="match status" value="2"/>
</dbReference>
<dbReference type="InterPro" id="IPR041851">
    <property type="entry name" value="RecD_N_sf"/>
</dbReference>
<dbReference type="Pfam" id="PF13538">
    <property type="entry name" value="UvrD_C_2"/>
    <property type="match status" value="1"/>
</dbReference>
<keyword evidence="3 11" id="KW-0227">DNA damage</keyword>
<feature type="domain" description="UvrD-like helicase C-terminal" evidence="13">
    <location>
        <begin position="626"/>
        <end position="673"/>
    </location>
</feature>
<feature type="region of interest" description="Disordered" evidence="12">
    <location>
        <begin position="222"/>
        <end position="242"/>
    </location>
</feature>
<comment type="caution">
    <text evidence="15">The sequence shown here is derived from an EMBL/GenBank/DDBJ whole genome shotgun (WGS) entry which is preliminary data.</text>
</comment>
<feature type="compositionally biased region" description="Pro residues" evidence="12">
    <location>
        <begin position="21"/>
        <end position="32"/>
    </location>
</feature>
<evidence type="ECO:0000256" key="9">
    <source>
        <dbReference type="ARBA" id="ARBA00023204"/>
    </source>
</evidence>
<evidence type="ECO:0000256" key="8">
    <source>
        <dbReference type="ARBA" id="ARBA00023125"/>
    </source>
</evidence>
<dbReference type="CDD" id="cd18809">
    <property type="entry name" value="SF1_C_RecD"/>
    <property type="match status" value="1"/>
</dbReference>
<keyword evidence="9 11" id="KW-0234">DNA repair</keyword>
<evidence type="ECO:0000256" key="6">
    <source>
        <dbReference type="ARBA" id="ARBA00022839"/>
    </source>
</evidence>